<sequence>MAGRHKHESESSCASCESHPEKPTPANDVVLNKYIEAGKIGQQVMQEIIPKIVAGASVAQLCIDGDKRMLELTANYKRADTKLKRGIAQPVSISVNNVVCGYAPLLSDEDTILQDGNMAKIELGVHIDGFIGTCAHTVVVGASKDNKVTGLQADVMTAAYNGMELAIRMLRAGQFKSTEVSAKIDDLALIYQVKPIENVLFHQMEQDVLDLEMNKYVMLNPSDDQKPKIATYEFEPFEVYAVNIFMSTGDGKTKNHTGRTTVYRRLDDAAYNLKMKASRTFYSDITQKHGTLLFNIRDFGDENKAKMGVVECERHGLLKSYPVCSEADRTYVAQFKSTVIIQPNGLLKTCAVPLDTEVVDSKVEINNPEIKKILMSSLKPKKKGAQKAAAPAAEPEA</sequence>
<dbReference type="SUPFAM" id="SSF46785">
    <property type="entry name" value="Winged helix' DNA-binding domain"/>
    <property type="match status" value="1"/>
</dbReference>
<feature type="domain" description="Peptidase M24" evidence="3">
    <location>
        <begin position="34"/>
        <end position="208"/>
    </location>
</feature>
<dbReference type="Pfam" id="PF00557">
    <property type="entry name" value="Peptidase_M24"/>
    <property type="match status" value="1"/>
</dbReference>
<dbReference type="InterPro" id="IPR036005">
    <property type="entry name" value="Creatinase/aminopeptidase-like"/>
</dbReference>
<comment type="caution">
    <text evidence="4">The sequence shown here is derived from an EMBL/GenBank/DDBJ whole genome shotgun (WGS) entry which is preliminary data.</text>
</comment>
<evidence type="ECO:0000313" key="4">
    <source>
        <dbReference type="EMBL" id="KAK0426438.1"/>
    </source>
</evidence>
<dbReference type="InterPro" id="IPR047113">
    <property type="entry name" value="PA2G4/ARX1"/>
</dbReference>
<dbReference type="InterPro" id="IPR000994">
    <property type="entry name" value="Pept_M24"/>
</dbReference>
<dbReference type="Proteomes" id="UP001175271">
    <property type="component" value="Unassembled WGS sequence"/>
</dbReference>
<evidence type="ECO:0000313" key="5">
    <source>
        <dbReference type="Proteomes" id="UP001175271"/>
    </source>
</evidence>
<organism evidence="4 5">
    <name type="scientific">Steinernema hermaphroditum</name>
    <dbReference type="NCBI Taxonomy" id="289476"/>
    <lineage>
        <taxon>Eukaryota</taxon>
        <taxon>Metazoa</taxon>
        <taxon>Ecdysozoa</taxon>
        <taxon>Nematoda</taxon>
        <taxon>Chromadorea</taxon>
        <taxon>Rhabditida</taxon>
        <taxon>Tylenchina</taxon>
        <taxon>Panagrolaimomorpha</taxon>
        <taxon>Strongyloidoidea</taxon>
        <taxon>Steinernematidae</taxon>
        <taxon>Steinernema</taxon>
    </lineage>
</organism>
<name>A0AA39MA94_9BILA</name>
<keyword evidence="5" id="KW-1185">Reference proteome</keyword>
<protein>
    <recommendedName>
        <fullName evidence="3">Peptidase M24 domain-containing protein</fullName>
    </recommendedName>
</protein>
<feature type="region of interest" description="Disordered" evidence="2">
    <location>
        <begin position="1"/>
        <end position="24"/>
    </location>
</feature>
<dbReference type="InterPro" id="IPR036388">
    <property type="entry name" value="WH-like_DNA-bd_sf"/>
</dbReference>
<dbReference type="CDD" id="cd01089">
    <property type="entry name" value="PA2G4-like"/>
    <property type="match status" value="1"/>
</dbReference>
<evidence type="ECO:0000256" key="2">
    <source>
        <dbReference type="SAM" id="MobiDB-lite"/>
    </source>
</evidence>
<gene>
    <name evidence="4" type="ORF">QR680_009711</name>
</gene>
<dbReference type="InterPro" id="IPR036390">
    <property type="entry name" value="WH_DNA-bd_sf"/>
</dbReference>
<dbReference type="PANTHER" id="PTHR10804">
    <property type="entry name" value="PROTEASE FAMILY M24 METHIONYL AMINOPEPTIDASE, AMINOPEPTIDASE P"/>
    <property type="match status" value="1"/>
</dbReference>
<reference evidence="4" key="1">
    <citation type="submission" date="2023-06" db="EMBL/GenBank/DDBJ databases">
        <title>Genomic analysis of the entomopathogenic nematode Steinernema hermaphroditum.</title>
        <authorList>
            <person name="Schwarz E.M."/>
            <person name="Heppert J.K."/>
            <person name="Baniya A."/>
            <person name="Schwartz H.T."/>
            <person name="Tan C.-H."/>
            <person name="Antoshechkin I."/>
            <person name="Sternberg P.W."/>
            <person name="Goodrich-Blair H."/>
            <person name="Dillman A.R."/>
        </authorList>
    </citation>
    <scope>NUCLEOTIDE SEQUENCE</scope>
    <source>
        <strain evidence="4">PS9179</strain>
        <tissue evidence="4">Whole animal</tissue>
    </source>
</reference>
<proteinExistence type="inferred from homology"/>
<dbReference type="SUPFAM" id="SSF55920">
    <property type="entry name" value="Creatinase/aminopeptidase"/>
    <property type="match status" value="1"/>
</dbReference>
<dbReference type="AlphaFoldDB" id="A0AA39MA94"/>
<accession>A0AA39MA94</accession>
<dbReference type="EMBL" id="JAUCMV010000001">
    <property type="protein sequence ID" value="KAK0426438.1"/>
    <property type="molecule type" value="Genomic_DNA"/>
</dbReference>
<dbReference type="PANTHER" id="PTHR10804:SF11">
    <property type="entry name" value="PROLIFERATION-ASSOCIATED PROTEIN 2G4"/>
    <property type="match status" value="1"/>
</dbReference>
<dbReference type="Gene3D" id="3.90.230.10">
    <property type="entry name" value="Creatinase/methionine aminopeptidase superfamily"/>
    <property type="match status" value="1"/>
</dbReference>
<dbReference type="FunFam" id="1.10.10.10:FF:000029">
    <property type="entry name" value="Proliferation-associated 2G4, a"/>
    <property type="match status" value="1"/>
</dbReference>
<comment type="similarity">
    <text evidence="1">Belongs to the peptidase M24 family.</text>
</comment>
<evidence type="ECO:0000259" key="3">
    <source>
        <dbReference type="Pfam" id="PF00557"/>
    </source>
</evidence>
<evidence type="ECO:0000256" key="1">
    <source>
        <dbReference type="ARBA" id="ARBA00007319"/>
    </source>
</evidence>
<dbReference type="Gene3D" id="1.10.10.10">
    <property type="entry name" value="Winged helix-like DNA-binding domain superfamily/Winged helix DNA-binding domain"/>
    <property type="match status" value="1"/>
</dbReference>